<evidence type="ECO:0000313" key="2">
    <source>
        <dbReference type="Proteomes" id="UP001165064"/>
    </source>
</evidence>
<reference evidence="1" key="1">
    <citation type="submission" date="2023-04" db="EMBL/GenBank/DDBJ databases">
        <title>Ambrosiozyma monospora NBRC 10751.</title>
        <authorList>
            <person name="Ichikawa N."/>
            <person name="Sato H."/>
            <person name="Tonouchi N."/>
        </authorList>
    </citation>
    <scope>NUCLEOTIDE SEQUENCE</scope>
    <source>
        <strain evidence="1">NBRC 10751</strain>
    </source>
</reference>
<proteinExistence type="predicted"/>
<dbReference type="EMBL" id="BSXS01005687">
    <property type="protein sequence ID" value="GME84691.1"/>
    <property type="molecule type" value="Genomic_DNA"/>
</dbReference>
<sequence length="146" mass="16156">MLFEFFITLTDKPYAELSSYLIIGELIGSLPSITSKSETDSSYSSRSSSSTSTSSMVRKLNRFFSEVEVDFEDRPADGSDCFIDRCGVLLLPSSSLPDSDIYDRTKKVEANTASSHEAAGGEKRQVNAFDALYGGRRVTKRLKLKK</sequence>
<keyword evidence="2" id="KW-1185">Reference proteome</keyword>
<comment type="caution">
    <text evidence="1">The sequence shown here is derived from an EMBL/GenBank/DDBJ whole genome shotgun (WGS) entry which is preliminary data.</text>
</comment>
<evidence type="ECO:0000313" key="1">
    <source>
        <dbReference type="EMBL" id="GME84691.1"/>
    </source>
</evidence>
<protein>
    <submittedName>
        <fullName evidence="1">Unnamed protein product</fullName>
    </submittedName>
</protein>
<name>A0ACB5TAZ6_AMBMO</name>
<gene>
    <name evidence="1" type="ORF">Amon02_000702300</name>
</gene>
<organism evidence="1 2">
    <name type="scientific">Ambrosiozyma monospora</name>
    <name type="common">Yeast</name>
    <name type="synonym">Endomycopsis monosporus</name>
    <dbReference type="NCBI Taxonomy" id="43982"/>
    <lineage>
        <taxon>Eukaryota</taxon>
        <taxon>Fungi</taxon>
        <taxon>Dikarya</taxon>
        <taxon>Ascomycota</taxon>
        <taxon>Saccharomycotina</taxon>
        <taxon>Pichiomycetes</taxon>
        <taxon>Pichiales</taxon>
        <taxon>Pichiaceae</taxon>
        <taxon>Ambrosiozyma</taxon>
    </lineage>
</organism>
<dbReference type="Proteomes" id="UP001165064">
    <property type="component" value="Unassembled WGS sequence"/>
</dbReference>
<accession>A0ACB5TAZ6</accession>